<dbReference type="Gene3D" id="2.40.70.10">
    <property type="entry name" value="Acid Proteases"/>
    <property type="match status" value="1"/>
</dbReference>
<dbReference type="SUPFAM" id="SSF50630">
    <property type="entry name" value="Acid proteases"/>
    <property type="match status" value="1"/>
</dbReference>
<evidence type="ECO:0000313" key="2">
    <source>
        <dbReference type="EMBL" id="THU76945.1"/>
    </source>
</evidence>
<dbReference type="GO" id="GO:0004190">
    <property type="term" value="F:aspartic-type endopeptidase activity"/>
    <property type="evidence" value="ECO:0007669"/>
    <property type="project" value="UniProtKB-KW"/>
</dbReference>
<name>A0A4V4HAV0_DENBC</name>
<keyword evidence="1" id="KW-0645">Protease</keyword>
<keyword evidence="3" id="KW-1185">Reference proteome</keyword>
<dbReference type="OrthoDB" id="128646at2759"/>
<dbReference type="Pfam" id="PF08284">
    <property type="entry name" value="RVP_2"/>
    <property type="match status" value="1"/>
</dbReference>
<gene>
    <name evidence="2" type="ORF">K435DRAFT_703629</name>
</gene>
<keyword evidence="1" id="KW-0064">Aspartyl protease</keyword>
<reference evidence="2 3" key="1">
    <citation type="journal article" date="2019" name="Nat. Ecol. Evol.">
        <title>Megaphylogeny resolves global patterns of mushroom evolution.</title>
        <authorList>
            <person name="Varga T."/>
            <person name="Krizsan K."/>
            <person name="Foldi C."/>
            <person name="Dima B."/>
            <person name="Sanchez-Garcia M."/>
            <person name="Sanchez-Ramirez S."/>
            <person name="Szollosi G.J."/>
            <person name="Szarkandi J.G."/>
            <person name="Papp V."/>
            <person name="Albert L."/>
            <person name="Andreopoulos W."/>
            <person name="Angelini C."/>
            <person name="Antonin V."/>
            <person name="Barry K.W."/>
            <person name="Bougher N.L."/>
            <person name="Buchanan P."/>
            <person name="Buyck B."/>
            <person name="Bense V."/>
            <person name="Catcheside P."/>
            <person name="Chovatia M."/>
            <person name="Cooper J."/>
            <person name="Damon W."/>
            <person name="Desjardin D."/>
            <person name="Finy P."/>
            <person name="Geml J."/>
            <person name="Haridas S."/>
            <person name="Hughes K."/>
            <person name="Justo A."/>
            <person name="Karasinski D."/>
            <person name="Kautmanova I."/>
            <person name="Kiss B."/>
            <person name="Kocsube S."/>
            <person name="Kotiranta H."/>
            <person name="LaButti K.M."/>
            <person name="Lechner B.E."/>
            <person name="Liimatainen K."/>
            <person name="Lipzen A."/>
            <person name="Lukacs Z."/>
            <person name="Mihaltcheva S."/>
            <person name="Morgado L.N."/>
            <person name="Niskanen T."/>
            <person name="Noordeloos M.E."/>
            <person name="Ohm R.A."/>
            <person name="Ortiz-Santana B."/>
            <person name="Ovrebo C."/>
            <person name="Racz N."/>
            <person name="Riley R."/>
            <person name="Savchenko A."/>
            <person name="Shiryaev A."/>
            <person name="Soop K."/>
            <person name="Spirin V."/>
            <person name="Szebenyi C."/>
            <person name="Tomsovsky M."/>
            <person name="Tulloss R.E."/>
            <person name="Uehling J."/>
            <person name="Grigoriev I.V."/>
            <person name="Vagvolgyi C."/>
            <person name="Papp T."/>
            <person name="Martin F.M."/>
            <person name="Miettinen O."/>
            <person name="Hibbett D.S."/>
            <person name="Nagy L.G."/>
        </authorList>
    </citation>
    <scope>NUCLEOTIDE SEQUENCE [LARGE SCALE GENOMIC DNA]</scope>
    <source>
        <strain evidence="2 3">CBS 962.96</strain>
    </source>
</reference>
<organism evidence="2 3">
    <name type="scientific">Dendrothele bispora (strain CBS 962.96)</name>
    <dbReference type="NCBI Taxonomy" id="1314807"/>
    <lineage>
        <taxon>Eukaryota</taxon>
        <taxon>Fungi</taxon>
        <taxon>Dikarya</taxon>
        <taxon>Basidiomycota</taxon>
        <taxon>Agaricomycotina</taxon>
        <taxon>Agaricomycetes</taxon>
        <taxon>Agaricomycetidae</taxon>
        <taxon>Agaricales</taxon>
        <taxon>Agaricales incertae sedis</taxon>
        <taxon>Dendrothele</taxon>
    </lineage>
</organism>
<evidence type="ECO:0000313" key="3">
    <source>
        <dbReference type="Proteomes" id="UP000297245"/>
    </source>
</evidence>
<protein>
    <recommendedName>
        <fullName evidence="4">Peptidase A2 domain-containing protein</fullName>
    </recommendedName>
</protein>
<sequence length="231" mass="24825">ALVDSGATTSCISDSFASRYSLPRNLKDTPIPILAVDDRPIASGLITQDILANVHVGSHDEKMTFSVVSVSYPVILGIDWLRRHNPTIDWRANSLALQCCGLNPMNPSTVFAKGFGLVQGQTLNTSRVGLGFGLVATSVSPLNLFRSTSDSTTSSVPINSSDDSLTSDDNIAIESHTDSNGIHRSFLAAFVHHNGFGNSCSNRYVTPSIDTDVPEVPDVKILNSRRFFQAS</sequence>
<dbReference type="InterPro" id="IPR021109">
    <property type="entry name" value="Peptidase_aspartic_dom_sf"/>
</dbReference>
<dbReference type="InterPro" id="IPR001969">
    <property type="entry name" value="Aspartic_peptidase_AS"/>
</dbReference>
<accession>A0A4V4HAV0</accession>
<dbReference type="CDD" id="cd00303">
    <property type="entry name" value="retropepsin_like"/>
    <property type="match status" value="1"/>
</dbReference>
<dbReference type="Proteomes" id="UP000297245">
    <property type="component" value="Unassembled WGS sequence"/>
</dbReference>
<dbReference type="GO" id="GO:0006508">
    <property type="term" value="P:proteolysis"/>
    <property type="evidence" value="ECO:0007669"/>
    <property type="project" value="InterPro"/>
</dbReference>
<proteinExistence type="predicted"/>
<keyword evidence="1" id="KW-0378">Hydrolase</keyword>
<dbReference type="AlphaFoldDB" id="A0A4V4HAV0"/>
<dbReference type="PROSITE" id="PS00141">
    <property type="entry name" value="ASP_PROTEASE"/>
    <property type="match status" value="1"/>
</dbReference>
<feature type="non-terminal residue" evidence="2">
    <location>
        <position position="1"/>
    </location>
</feature>
<evidence type="ECO:0000256" key="1">
    <source>
        <dbReference type="ARBA" id="ARBA00022750"/>
    </source>
</evidence>
<evidence type="ECO:0008006" key="4">
    <source>
        <dbReference type="Google" id="ProtNLM"/>
    </source>
</evidence>
<dbReference type="EMBL" id="ML180637">
    <property type="protein sequence ID" value="THU76945.1"/>
    <property type="molecule type" value="Genomic_DNA"/>
</dbReference>